<evidence type="ECO:0000313" key="2">
    <source>
        <dbReference type="EMBL" id="KAJ3616546.1"/>
    </source>
</evidence>
<feature type="region of interest" description="Disordered" evidence="1">
    <location>
        <begin position="140"/>
        <end position="162"/>
    </location>
</feature>
<sequence>MDDTKTSTSSFKTDELGQTIDNVKIKNDQISIIKNPNANFFVAPKEKSAVKKVISNLPNSINVIENDEVEASALPKNILELRKVDYAHEQDLKDKVLEKLSIKLEKEVESSAEERRKSRRNKSDFMNINIEETTTEDFDITDTNNFDLPASSSKEKRIDPSSLVDPVALQKEINNPNLVDPGTSRQSNVQSQQQHANQTVSNPTSDGTGFFDVDVHDITAVLKKTSDQNIKTMENKNIARNINIPVINNEDFTISNTVNDLNKQVNNFSTNQVVLENSLDNTTVLVNNLLSEMNKVNQKRTEPENANFDDFYD</sequence>
<keyword evidence="3" id="KW-1185">Reference proteome</keyword>
<evidence type="ECO:0000256" key="1">
    <source>
        <dbReference type="SAM" id="MobiDB-lite"/>
    </source>
</evidence>
<organism evidence="2 3">
    <name type="scientific">Zophobas morio</name>
    <dbReference type="NCBI Taxonomy" id="2755281"/>
    <lineage>
        <taxon>Eukaryota</taxon>
        <taxon>Metazoa</taxon>
        <taxon>Ecdysozoa</taxon>
        <taxon>Arthropoda</taxon>
        <taxon>Hexapoda</taxon>
        <taxon>Insecta</taxon>
        <taxon>Pterygota</taxon>
        <taxon>Neoptera</taxon>
        <taxon>Endopterygota</taxon>
        <taxon>Coleoptera</taxon>
        <taxon>Polyphaga</taxon>
        <taxon>Cucujiformia</taxon>
        <taxon>Tenebrionidae</taxon>
        <taxon>Zophobas</taxon>
    </lineage>
</organism>
<comment type="caution">
    <text evidence="2">The sequence shown here is derived from an EMBL/GenBank/DDBJ whole genome shotgun (WGS) entry which is preliminary data.</text>
</comment>
<proteinExistence type="predicted"/>
<dbReference type="AlphaFoldDB" id="A0AA38HGX6"/>
<dbReference type="Proteomes" id="UP001168821">
    <property type="component" value="Unassembled WGS sequence"/>
</dbReference>
<name>A0AA38HGX6_9CUCU</name>
<accession>A0AA38HGX6</accession>
<protein>
    <submittedName>
        <fullName evidence="2">Uncharacterized protein</fullName>
    </submittedName>
</protein>
<feature type="compositionally biased region" description="Polar residues" evidence="1">
    <location>
        <begin position="174"/>
        <end position="207"/>
    </location>
</feature>
<dbReference type="EMBL" id="JALNTZ010003293">
    <property type="protein sequence ID" value="KAJ3616546.1"/>
    <property type="molecule type" value="Genomic_DNA"/>
</dbReference>
<gene>
    <name evidence="2" type="ORF">Zmor_011840</name>
</gene>
<reference evidence="2" key="1">
    <citation type="journal article" date="2023" name="G3 (Bethesda)">
        <title>Whole genome assemblies of Zophobas morio and Tenebrio molitor.</title>
        <authorList>
            <person name="Kaur S."/>
            <person name="Stinson S.A."/>
            <person name="diCenzo G.C."/>
        </authorList>
    </citation>
    <scope>NUCLEOTIDE SEQUENCE</scope>
    <source>
        <strain evidence="2">QUZm001</strain>
    </source>
</reference>
<evidence type="ECO:0000313" key="3">
    <source>
        <dbReference type="Proteomes" id="UP001168821"/>
    </source>
</evidence>
<feature type="region of interest" description="Disordered" evidence="1">
    <location>
        <begin position="174"/>
        <end position="208"/>
    </location>
</feature>